<accession>A0A653A4B6</accession>
<sequence length="139" mass="15446">MSQSIFTLDADWQTSYLEGRTVKAERTLIPGVNAAEEEQPLLAETCAELEFLFVYELLKVMRSTVPKTDLLGGGGMEEQYTAMMDMELARHLALRGDLGIGELLLGQMDDQRLSAGNKENLENNGKVFSLSADKPLRTF</sequence>
<dbReference type="AlphaFoldDB" id="A0A653A4B6"/>
<feature type="domain" description="Flagellar protein FlgJ N-terminal" evidence="1">
    <location>
        <begin position="59"/>
        <end position="105"/>
    </location>
</feature>
<organism evidence="2">
    <name type="scientific">Uncultured Desulfatiglans sp</name>
    <dbReference type="NCBI Taxonomy" id="1748965"/>
    <lineage>
        <taxon>Bacteria</taxon>
        <taxon>Pseudomonadati</taxon>
        <taxon>Thermodesulfobacteriota</taxon>
        <taxon>Desulfobacteria</taxon>
        <taxon>Desulfatiglandales</taxon>
        <taxon>Desulfatiglandaceae</taxon>
        <taxon>Desulfatiglans</taxon>
        <taxon>environmental samples</taxon>
    </lineage>
</organism>
<name>A0A653A4B6_UNCDX</name>
<dbReference type="InterPro" id="IPR019301">
    <property type="entry name" value="Flagellar_prot_FlgJ_N"/>
</dbReference>
<reference evidence="2" key="1">
    <citation type="submission" date="2018-07" db="EMBL/GenBank/DDBJ databases">
        <authorList>
            <consortium name="Genoscope - CEA"/>
            <person name="William W."/>
        </authorList>
    </citation>
    <scope>NUCLEOTIDE SEQUENCE</scope>
    <source>
        <strain evidence="2">IK1</strain>
    </source>
</reference>
<proteinExistence type="predicted"/>
<dbReference type="EMBL" id="UPXX01000013">
    <property type="protein sequence ID" value="VBB42502.1"/>
    <property type="molecule type" value="Genomic_DNA"/>
</dbReference>
<evidence type="ECO:0000259" key="1">
    <source>
        <dbReference type="Pfam" id="PF10135"/>
    </source>
</evidence>
<protein>
    <recommendedName>
        <fullName evidence="1">Flagellar protein FlgJ N-terminal domain-containing protein</fullName>
    </recommendedName>
</protein>
<dbReference type="Pfam" id="PF10135">
    <property type="entry name" value="Rod-binding"/>
    <property type="match status" value="1"/>
</dbReference>
<evidence type="ECO:0000313" key="2">
    <source>
        <dbReference type="EMBL" id="VBB42502.1"/>
    </source>
</evidence>
<gene>
    <name evidence="2" type="ORF">TRIP_B200642</name>
</gene>